<feature type="compositionally biased region" description="Polar residues" evidence="1">
    <location>
        <begin position="1"/>
        <end position="16"/>
    </location>
</feature>
<keyword evidence="3" id="KW-1185">Reference proteome</keyword>
<dbReference type="KEGG" id="ksn:43589601"/>
<dbReference type="GeneID" id="43589601"/>
<protein>
    <submittedName>
        <fullName evidence="2">Uncharacterized protein</fullName>
    </submittedName>
</protein>
<evidence type="ECO:0000313" key="3">
    <source>
        <dbReference type="Proteomes" id="UP000322225"/>
    </source>
</evidence>
<reference evidence="2" key="1">
    <citation type="submission" date="2017-08" db="EMBL/GenBank/DDBJ databases">
        <authorList>
            <person name="Cuomo C."/>
            <person name="Billmyre B."/>
            <person name="Heitman J."/>
        </authorList>
    </citation>
    <scope>NUCLEOTIDE SEQUENCE</scope>
    <source>
        <strain evidence="2">CBS 12478</strain>
    </source>
</reference>
<evidence type="ECO:0000256" key="1">
    <source>
        <dbReference type="SAM" id="MobiDB-lite"/>
    </source>
</evidence>
<proteinExistence type="predicted"/>
<organism evidence="2 3">
    <name type="scientific">Kwoniella shandongensis</name>
    <dbReference type="NCBI Taxonomy" id="1734106"/>
    <lineage>
        <taxon>Eukaryota</taxon>
        <taxon>Fungi</taxon>
        <taxon>Dikarya</taxon>
        <taxon>Basidiomycota</taxon>
        <taxon>Agaricomycotina</taxon>
        <taxon>Tremellomycetes</taxon>
        <taxon>Tremellales</taxon>
        <taxon>Cryptococcaceae</taxon>
        <taxon>Kwoniella</taxon>
    </lineage>
</organism>
<sequence>MTASSSAPTDSMTESLPSRPMRCSMHISTDLQPEDLSYEQLRDSDEDPTSFRRWKISTTSEDKALLPQAKMLTDQIVLCDEDVIRLSHITHCDHIQYRNNPITYLDVRFPGLSAYMQKWKQSLKKSAEYDSDLFKVPLDEGEDTGLQARAFFEVSKNKRSDMSGTGVMTSSSDEKKEFDVVPCTVDLKGHHRYYLAYGASDNEIRNPELVHLGKDHRSQFYPPWQVIRQASRIAAERFECCETLEGCPGSYTFPVHLKVEGEGIECTNRDPIRCKASYVPDLYTYLTRPSATDNRHYMMARLLKTFKETERPAYAMTWFEPVAIPNDEGGTKSGSSTLRSARGKVSRNLKALVKGSQ</sequence>
<dbReference type="RefSeq" id="XP_031860171.2">
    <property type="nucleotide sequence ID" value="XM_032005452.2"/>
</dbReference>
<feature type="region of interest" description="Disordered" evidence="1">
    <location>
        <begin position="1"/>
        <end position="26"/>
    </location>
</feature>
<feature type="region of interest" description="Disordered" evidence="1">
    <location>
        <begin position="329"/>
        <end position="357"/>
    </location>
</feature>
<accession>A0AAJ8MZB5</accession>
<name>A0AAJ8MZB5_9TREE</name>
<dbReference type="EMBL" id="CP144059">
    <property type="protein sequence ID" value="WWD20621.1"/>
    <property type="molecule type" value="Genomic_DNA"/>
</dbReference>
<dbReference type="AlphaFoldDB" id="A0AAJ8MZB5"/>
<reference evidence="2" key="2">
    <citation type="submission" date="2024-01" db="EMBL/GenBank/DDBJ databases">
        <title>Comparative genomics of Cryptococcus and Kwoniella reveals pathogenesis evolution and contrasting modes of karyotype evolution via chromosome fusion or intercentromeric recombination.</title>
        <authorList>
            <person name="Coelho M.A."/>
            <person name="David-Palma M."/>
            <person name="Shea T."/>
            <person name="Bowers K."/>
            <person name="McGinley-Smith S."/>
            <person name="Mohammad A.W."/>
            <person name="Gnirke A."/>
            <person name="Yurkov A.M."/>
            <person name="Nowrousian M."/>
            <person name="Sun S."/>
            <person name="Cuomo C.A."/>
            <person name="Heitman J."/>
        </authorList>
    </citation>
    <scope>NUCLEOTIDE SEQUENCE</scope>
    <source>
        <strain evidence="2">CBS 12478</strain>
    </source>
</reference>
<dbReference type="Proteomes" id="UP000322225">
    <property type="component" value="Chromosome 9"/>
</dbReference>
<evidence type="ECO:0000313" key="2">
    <source>
        <dbReference type="EMBL" id="WWD20621.1"/>
    </source>
</evidence>
<gene>
    <name evidence="2" type="ORF">CI109_105097</name>
</gene>